<dbReference type="OMA" id="AKMILGN"/>
<dbReference type="OrthoDB" id="6229630at2759"/>
<evidence type="ECO:0000256" key="5">
    <source>
        <dbReference type="ARBA" id="ARBA00023054"/>
    </source>
</evidence>
<evidence type="ECO:0000313" key="8">
    <source>
        <dbReference type="Proteomes" id="UP000085678"/>
    </source>
</evidence>
<evidence type="ECO:0000313" key="11">
    <source>
        <dbReference type="RefSeq" id="XP_013392900.1"/>
    </source>
</evidence>
<dbReference type="STRING" id="7574.A0A1S3I3R1"/>
<dbReference type="InterPro" id="IPR008849">
    <property type="entry name" value="Synaphin"/>
</dbReference>
<evidence type="ECO:0000313" key="12">
    <source>
        <dbReference type="RefSeq" id="XP_013392901.1"/>
    </source>
</evidence>
<evidence type="ECO:0000256" key="2">
    <source>
        <dbReference type="ARBA" id="ARBA00022448"/>
    </source>
</evidence>
<protein>
    <submittedName>
        <fullName evidence="9 10">Complexin isoform X1</fullName>
    </submittedName>
</protein>
<evidence type="ECO:0000256" key="4">
    <source>
        <dbReference type="ARBA" id="ARBA00022775"/>
    </source>
</evidence>
<comment type="similarity">
    <text evidence="1">Belongs to the complexin/synaphin family.</text>
</comment>
<dbReference type="PANTHER" id="PTHR16705:SF4">
    <property type="entry name" value="COMPLEXIN"/>
    <property type="match status" value="1"/>
</dbReference>
<dbReference type="KEGG" id="lak:106160758"/>
<keyword evidence="3" id="KW-0268">Exocytosis</keyword>
<dbReference type="AlphaFoldDB" id="A0A1S3I3R1"/>
<dbReference type="GO" id="GO:0016079">
    <property type="term" value="P:synaptic vesicle exocytosis"/>
    <property type="evidence" value="ECO:0007669"/>
    <property type="project" value="TreeGrafter"/>
</dbReference>
<dbReference type="GO" id="GO:0019905">
    <property type="term" value="F:syntaxin binding"/>
    <property type="evidence" value="ECO:0007669"/>
    <property type="project" value="InterPro"/>
</dbReference>
<dbReference type="RefSeq" id="XP_013392900.1">
    <property type="nucleotide sequence ID" value="XM_013537446.1"/>
</dbReference>
<dbReference type="Proteomes" id="UP000085678">
    <property type="component" value="Unplaced"/>
</dbReference>
<dbReference type="GeneID" id="106160758"/>
<dbReference type="SUPFAM" id="SSF58038">
    <property type="entry name" value="SNARE fusion complex"/>
    <property type="match status" value="1"/>
</dbReference>
<feature type="region of interest" description="Disordered" evidence="7">
    <location>
        <begin position="15"/>
        <end position="127"/>
    </location>
</feature>
<feature type="compositionally biased region" description="Basic and acidic residues" evidence="7">
    <location>
        <begin position="42"/>
        <end position="81"/>
    </location>
</feature>
<evidence type="ECO:0000256" key="6">
    <source>
        <dbReference type="ARBA" id="ARBA00037297"/>
    </source>
</evidence>
<keyword evidence="8" id="KW-1185">Reference proteome</keyword>
<dbReference type="GO" id="GO:0046928">
    <property type="term" value="P:regulation of neurotransmitter secretion"/>
    <property type="evidence" value="ECO:0007669"/>
    <property type="project" value="TreeGrafter"/>
</dbReference>
<dbReference type="FunFam" id="1.20.5.580:FF:000002">
    <property type="entry name" value="Complexin, isoform AB"/>
    <property type="match status" value="1"/>
</dbReference>
<dbReference type="Gene3D" id="1.20.5.580">
    <property type="entry name" value="Single Helix bin"/>
    <property type="match status" value="1"/>
</dbReference>
<dbReference type="GO" id="GO:0043195">
    <property type="term" value="C:terminal bouton"/>
    <property type="evidence" value="ECO:0007669"/>
    <property type="project" value="TreeGrafter"/>
</dbReference>
<evidence type="ECO:0000256" key="1">
    <source>
        <dbReference type="ARBA" id="ARBA00005396"/>
    </source>
</evidence>
<dbReference type="GO" id="GO:0031201">
    <property type="term" value="C:SNARE complex"/>
    <property type="evidence" value="ECO:0007669"/>
    <property type="project" value="TreeGrafter"/>
</dbReference>
<evidence type="ECO:0000256" key="7">
    <source>
        <dbReference type="SAM" id="MobiDB-lite"/>
    </source>
</evidence>
<proteinExistence type="inferred from homology"/>
<reference evidence="9 10" key="1">
    <citation type="submission" date="2025-04" db="UniProtKB">
        <authorList>
            <consortium name="RefSeq"/>
        </authorList>
    </citation>
    <scope>IDENTIFICATION</scope>
    <source>
        <tissue evidence="9 10">Gonads</tissue>
    </source>
</reference>
<evidence type="ECO:0000313" key="13">
    <source>
        <dbReference type="RefSeq" id="XP_013392902.1"/>
    </source>
</evidence>
<dbReference type="RefSeq" id="XP_013392901.1">
    <property type="nucleotide sequence ID" value="XM_013537447.1"/>
</dbReference>
<dbReference type="Pfam" id="PF05835">
    <property type="entry name" value="Synaphin"/>
    <property type="match status" value="1"/>
</dbReference>
<dbReference type="CDD" id="cd22808">
    <property type="entry name" value="Complexin_NTD_CPLX_I_II"/>
    <property type="match status" value="1"/>
</dbReference>
<keyword evidence="2" id="KW-0813">Transport</keyword>
<dbReference type="PANTHER" id="PTHR16705">
    <property type="entry name" value="COMPLEXIN"/>
    <property type="match status" value="1"/>
</dbReference>
<dbReference type="RefSeq" id="XP_013392898.1">
    <property type="nucleotide sequence ID" value="XM_013537444.1"/>
</dbReference>
<evidence type="ECO:0000313" key="10">
    <source>
        <dbReference type="RefSeq" id="XP_013392899.1"/>
    </source>
</evidence>
<name>A0A1S3I3R1_LINAN</name>
<organism evidence="8 11">
    <name type="scientific">Lingula anatina</name>
    <name type="common">Brachiopod</name>
    <name type="synonym">Lingula unguis</name>
    <dbReference type="NCBI Taxonomy" id="7574"/>
    <lineage>
        <taxon>Eukaryota</taxon>
        <taxon>Metazoa</taxon>
        <taxon>Spiralia</taxon>
        <taxon>Lophotrochozoa</taxon>
        <taxon>Brachiopoda</taxon>
        <taxon>Linguliformea</taxon>
        <taxon>Lingulata</taxon>
        <taxon>Lingulida</taxon>
        <taxon>Linguloidea</taxon>
        <taxon>Lingulidae</taxon>
        <taxon>Lingula</taxon>
    </lineage>
</organism>
<keyword evidence="5" id="KW-0175">Coiled coil</keyword>
<keyword evidence="4" id="KW-0532">Neurotransmitter transport</keyword>
<dbReference type="RefSeq" id="XP_013392899.1">
    <property type="nucleotide sequence ID" value="XM_013537445.1"/>
</dbReference>
<sequence length="149" mass="16308">MAAFIAKQLVGNKLESVKGAVGGGDDESKGEEGEAGEDPEVAEARREAEEKRIEKHRKMEEEREELRQGIRDKYGIKKKDPFAIMEDPDMEGRLGRKRKTPAELAAEAQAAEEDEGSLPLPGNLGELTSKASELKGELTAKVTEKCTVQ</sequence>
<evidence type="ECO:0000256" key="3">
    <source>
        <dbReference type="ARBA" id="ARBA00022483"/>
    </source>
</evidence>
<comment type="function">
    <text evidence="6">Positively regulates a late step in synaptic vesicle exocytosis.</text>
</comment>
<dbReference type="RefSeq" id="XP_013392902.1">
    <property type="nucleotide sequence ID" value="XM_013537448.1"/>
</dbReference>
<gene>
    <name evidence="9 10 11 12 13" type="primary">LOC106160758</name>
</gene>
<accession>A0A1S3I3R1</accession>
<evidence type="ECO:0000313" key="9">
    <source>
        <dbReference type="RefSeq" id="XP_013392898.1"/>
    </source>
</evidence>